<reference evidence="1 2" key="1">
    <citation type="journal article" date="2022" name="Plant J.">
        <title>Chromosome-level genome of Camellia lanceoleosa provides a valuable resource for understanding genome evolution and self-incompatibility.</title>
        <authorList>
            <person name="Gong W."/>
            <person name="Xiao S."/>
            <person name="Wang L."/>
            <person name="Liao Z."/>
            <person name="Chang Y."/>
            <person name="Mo W."/>
            <person name="Hu G."/>
            <person name="Li W."/>
            <person name="Zhao G."/>
            <person name="Zhu H."/>
            <person name="Hu X."/>
            <person name="Ji K."/>
            <person name="Xiang X."/>
            <person name="Song Q."/>
            <person name="Yuan D."/>
            <person name="Jin S."/>
            <person name="Zhang L."/>
        </authorList>
    </citation>
    <scope>NUCLEOTIDE SEQUENCE [LARGE SCALE GENOMIC DNA]</scope>
    <source>
        <strain evidence="1">SQ_2022a</strain>
    </source>
</reference>
<comment type="caution">
    <text evidence="1">The sequence shown here is derived from an EMBL/GenBank/DDBJ whole genome shotgun (WGS) entry which is preliminary data.</text>
</comment>
<proteinExistence type="predicted"/>
<keyword evidence="2" id="KW-1185">Reference proteome</keyword>
<accession>A0ACC0G3R3</accession>
<evidence type="ECO:0000313" key="2">
    <source>
        <dbReference type="Proteomes" id="UP001060215"/>
    </source>
</evidence>
<dbReference type="EMBL" id="CM045769">
    <property type="protein sequence ID" value="KAI7995444.1"/>
    <property type="molecule type" value="Genomic_DNA"/>
</dbReference>
<evidence type="ECO:0000313" key="1">
    <source>
        <dbReference type="EMBL" id="KAI7995444.1"/>
    </source>
</evidence>
<name>A0ACC0G3R3_9ERIC</name>
<organism evidence="1 2">
    <name type="scientific">Camellia lanceoleosa</name>
    <dbReference type="NCBI Taxonomy" id="1840588"/>
    <lineage>
        <taxon>Eukaryota</taxon>
        <taxon>Viridiplantae</taxon>
        <taxon>Streptophyta</taxon>
        <taxon>Embryophyta</taxon>
        <taxon>Tracheophyta</taxon>
        <taxon>Spermatophyta</taxon>
        <taxon>Magnoliopsida</taxon>
        <taxon>eudicotyledons</taxon>
        <taxon>Gunneridae</taxon>
        <taxon>Pentapetalae</taxon>
        <taxon>asterids</taxon>
        <taxon>Ericales</taxon>
        <taxon>Theaceae</taxon>
        <taxon>Camellia</taxon>
    </lineage>
</organism>
<sequence>MDEYERVEAREREREREREERERKIESWKQREGFGREMGENYCVLEKLNHLMISKACNLTADQIDHLDSFFHRLRFLAIILKDMDEKQQQQQHELNHEAKNLPMQIYYVICKTRQLIRFFDVHFPGQRDINNNGESFFDILFGINIMEEIKTIEAKVLQFYDQIYQIQLLLQDDKDFNDGVHSSMSMSMENRTMVNEEITVGFDDEALTIKELLAGGKKQLQMISIVGMPGLELGICGQLFSDSGNWMFLNLEFLRHLETLKLCSNIFPRYPTTLREVKFPANIKRLTLKYTGLEWEEISVLGMMLPNLELLKLENNAAWGQQWATTDGGFPQLKFLKLNGLNVERWITRSDHFPSLQQLSLEWCKDLKEIPSSLGDILSLQLIEVNYCHSTVDESVGKIKEEQESNGNNWLKVLITKG</sequence>
<dbReference type="Proteomes" id="UP001060215">
    <property type="component" value="Chromosome 12"/>
</dbReference>
<gene>
    <name evidence="1" type="ORF">LOK49_LG11G00369</name>
</gene>
<protein>
    <submittedName>
        <fullName evidence="1">Uncharacterized protein</fullName>
    </submittedName>
</protein>